<evidence type="ECO:0000313" key="1">
    <source>
        <dbReference type="EMBL" id="KKL60410.1"/>
    </source>
</evidence>
<reference evidence="1" key="1">
    <citation type="journal article" date="2015" name="Nature">
        <title>Complex archaea that bridge the gap between prokaryotes and eukaryotes.</title>
        <authorList>
            <person name="Spang A."/>
            <person name="Saw J.H."/>
            <person name="Jorgensen S.L."/>
            <person name="Zaremba-Niedzwiedzka K."/>
            <person name="Martijn J."/>
            <person name="Lind A.E."/>
            <person name="van Eijk R."/>
            <person name="Schleper C."/>
            <person name="Guy L."/>
            <person name="Ettema T.J."/>
        </authorList>
    </citation>
    <scope>NUCLEOTIDE SEQUENCE</scope>
</reference>
<sequence>MSIQEWIEGSGIYKVGFEDIGPHTWFLRQKDADGNVFPLLHICDKDKDPSGSVWVCMTGVVRWDMGGHYICRECKQTFITKDELEAVWEDGKGTGDEGEA</sequence>
<organism evidence="1">
    <name type="scientific">marine sediment metagenome</name>
    <dbReference type="NCBI Taxonomy" id="412755"/>
    <lineage>
        <taxon>unclassified sequences</taxon>
        <taxon>metagenomes</taxon>
        <taxon>ecological metagenomes</taxon>
    </lineage>
</organism>
<accession>A0A0F9FSR6</accession>
<comment type="caution">
    <text evidence="1">The sequence shown here is derived from an EMBL/GenBank/DDBJ whole genome shotgun (WGS) entry which is preliminary data.</text>
</comment>
<gene>
    <name evidence="1" type="ORF">LCGC14_2205650</name>
</gene>
<proteinExistence type="predicted"/>
<protein>
    <submittedName>
        <fullName evidence="1">Uncharacterized protein</fullName>
    </submittedName>
</protein>
<name>A0A0F9FSR6_9ZZZZ</name>
<dbReference type="AlphaFoldDB" id="A0A0F9FSR6"/>
<dbReference type="EMBL" id="LAZR01029156">
    <property type="protein sequence ID" value="KKL60410.1"/>
    <property type="molecule type" value="Genomic_DNA"/>
</dbReference>